<organism evidence="1 2">
    <name type="scientific">Alicyclobacillus vulcanalis</name>
    <dbReference type="NCBI Taxonomy" id="252246"/>
    <lineage>
        <taxon>Bacteria</taxon>
        <taxon>Bacillati</taxon>
        <taxon>Bacillota</taxon>
        <taxon>Bacilli</taxon>
        <taxon>Bacillales</taxon>
        <taxon>Alicyclobacillaceae</taxon>
        <taxon>Alicyclobacillus</taxon>
    </lineage>
</organism>
<evidence type="ECO:0000313" key="1">
    <source>
        <dbReference type="EMBL" id="SIT00268.1"/>
    </source>
</evidence>
<dbReference type="AlphaFoldDB" id="A0A1N7NPU6"/>
<dbReference type="RefSeq" id="WP_200805749.1">
    <property type="nucleotide sequence ID" value="NZ_FTOO01000009.1"/>
</dbReference>
<proteinExistence type="predicted"/>
<name>A0A1N7NPU6_9BACL</name>
<gene>
    <name evidence="1" type="ORF">SAMN05421799_10981</name>
</gene>
<keyword evidence="2" id="KW-1185">Reference proteome</keyword>
<sequence>MRIRAVYVWDEGRQERVPAEDVEAQVANRLLAIARPLVERVFAHWGRRVNEE</sequence>
<dbReference type="Proteomes" id="UP000186156">
    <property type="component" value="Unassembled WGS sequence"/>
</dbReference>
<dbReference type="STRING" id="252246.SAMN05421799_10981"/>
<dbReference type="EMBL" id="FTOO01000009">
    <property type="protein sequence ID" value="SIT00268.1"/>
    <property type="molecule type" value="Genomic_DNA"/>
</dbReference>
<accession>A0A1N7NPU6</accession>
<evidence type="ECO:0000313" key="2">
    <source>
        <dbReference type="Proteomes" id="UP000186156"/>
    </source>
</evidence>
<protein>
    <submittedName>
        <fullName evidence="1">Uncharacterized protein</fullName>
    </submittedName>
</protein>
<reference evidence="2" key="1">
    <citation type="submission" date="2017-01" db="EMBL/GenBank/DDBJ databases">
        <authorList>
            <person name="Varghese N."/>
            <person name="Submissions S."/>
        </authorList>
    </citation>
    <scope>NUCLEOTIDE SEQUENCE [LARGE SCALE GENOMIC DNA]</scope>
    <source>
        <strain evidence="2">DSM 16176</strain>
    </source>
</reference>